<gene>
    <name evidence="1" type="ORF">E2986_12146</name>
</gene>
<sequence>MAEHGRTYPKHVIGGKTTRRLHASVEYFNEIAVKPVENFTGLLRSYKTSLLILCTESKVTKGKDLNFLRD</sequence>
<evidence type="ECO:0000313" key="2">
    <source>
        <dbReference type="Proteomes" id="UP000655588"/>
    </source>
</evidence>
<dbReference type="EMBL" id="WNWW01000342">
    <property type="protein sequence ID" value="KAF3426088.1"/>
    <property type="molecule type" value="Genomic_DNA"/>
</dbReference>
<organism evidence="1 2">
    <name type="scientific">Frieseomelitta varia</name>
    <dbReference type="NCBI Taxonomy" id="561572"/>
    <lineage>
        <taxon>Eukaryota</taxon>
        <taxon>Metazoa</taxon>
        <taxon>Ecdysozoa</taxon>
        <taxon>Arthropoda</taxon>
        <taxon>Hexapoda</taxon>
        <taxon>Insecta</taxon>
        <taxon>Pterygota</taxon>
        <taxon>Neoptera</taxon>
        <taxon>Endopterygota</taxon>
        <taxon>Hymenoptera</taxon>
        <taxon>Apocrita</taxon>
        <taxon>Aculeata</taxon>
        <taxon>Apoidea</taxon>
        <taxon>Anthophila</taxon>
        <taxon>Apidae</taxon>
        <taxon>Frieseomelitta</taxon>
    </lineage>
</organism>
<dbReference type="Proteomes" id="UP000655588">
    <property type="component" value="Unassembled WGS sequence"/>
</dbReference>
<dbReference type="AlphaFoldDB" id="A0A833WAL5"/>
<accession>A0A833WAL5</accession>
<comment type="caution">
    <text evidence="1">The sequence shown here is derived from an EMBL/GenBank/DDBJ whole genome shotgun (WGS) entry which is preliminary data.</text>
</comment>
<name>A0A833WAL5_9HYME</name>
<protein>
    <submittedName>
        <fullName evidence="1">Uncharacterized protein</fullName>
    </submittedName>
</protein>
<keyword evidence="2" id="KW-1185">Reference proteome</keyword>
<proteinExistence type="predicted"/>
<evidence type="ECO:0000313" key="1">
    <source>
        <dbReference type="EMBL" id="KAF3426088.1"/>
    </source>
</evidence>
<reference evidence="1" key="1">
    <citation type="submission" date="2019-11" db="EMBL/GenBank/DDBJ databases">
        <title>The nuclear and mitochondrial genomes of Frieseomelitta varia - a highly eusocial stingless bee (Meliponini) with a permanently sterile worker caste.</title>
        <authorList>
            <person name="Freitas F.C.P."/>
            <person name="Lourenco A.P."/>
            <person name="Nunes F.M.F."/>
            <person name="Paschoal A.R."/>
            <person name="Abreu F.C.P."/>
            <person name="Barbin F.O."/>
            <person name="Bataglia L."/>
            <person name="Cardoso-Junior C.A.M."/>
            <person name="Cervoni M.S."/>
            <person name="Silva S.R."/>
            <person name="Dalarmi F."/>
            <person name="Del Lama M.A."/>
            <person name="Depintor T.S."/>
            <person name="Ferreira K.M."/>
            <person name="Goria P.S."/>
            <person name="Jaskot M.C."/>
            <person name="Lago D.C."/>
            <person name="Luna-Lucena D."/>
            <person name="Moda L.M."/>
            <person name="Nascimento L."/>
            <person name="Pedrino M."/>
            <person name="Rabico F.O."/>
            <person name="Sanches F.C."/>
            <person name="Santos D.E."/>
            <person name="Santos C.G."/>
            <person name="Vieira J."/>
            <person name="Lopes T.F."/>
            <person name="Barchuk A.R."/>
            <person name="Hartfelder K."/>
            <person name="Simoes Z.L.P."/>
            <person name="Bitondi M.M.G."/>
            <person name="Pinheiro D.G."/>
        </authorList>
    </citation>
    <scope>NUCLEOTIDE SEQUENCE</scope>
    <source>
        <strain evidence="1">USP_RPSP 00005682</strain>
        <tissue evidence="1">Whole individual</tissue>
    </source>
</reference>